<dbReference type="EMBL" id="BSTX01000003">
    <property type="protein sequence ID" value="GLZ79495.1"/>
    <property type="molecule type" value="Genomic_DNA"/>
</dbReference>
<dbReference type="SUPFAM" id="SSF54593">
    <property type="entry name" value="Glyoxalase/Bleomycin resistance protein/Dihydroxybiphenyl dioxygenase"/>
    <property type="match status" value="1"/>
</dbReference>
<evidence type="ECO:0000259" key="2">
    <source>
        <dbReference type="PROSITE" id="PS51819"/>
    </source>
</evidence>
<gene>
    <name evidence="3" type="ORF">Afil01_43020</name>
</gene>
<dbReference type="CDD" id="cd06587">
    <property type="entry name" value="VOC"/>
    <property type="match status" value="1"/>
</dbReference>
<evidence type="ECO:0000313" key="4">
    <source>
        <dbReference type="Proteomes" id="UP001165079"/>
    </source>
</evidence>
<dbReference type="AlphaFoldDB" id="A0A9W6SM69"/>
<keyword evidence="1" id="KW-0479">Metal-binding</keyword>
<dbReference type="InterPro" id="IPR037523">
    <property type="entry name" value="VOC_core"/>
</dbReference>
<accession>A0A9W6SM69</accession>
<protein>
    <submittedName>
        <fullName evidence="3">Lactoylglutathione lyase</fullName>
    </submittedName>
</protein>
<name>A0A9W6SM69_9ACTN</name>
<dbReference type="RefSeq" id="WP_285664645.1">
    <property type="nucleotide sequence ID" value="NZ_BSTX01000003.1"/>
</dbReference>
<dbReference type="PROSITE" id="PS51819">
    <property type="entry name" value="VOC"/>
    <property type="match status" value="1"/>
</dbReference>
<evidence type="ECO:0000256" key="1">
    <source>
        <dbReference type="ARBA" id="ARBA00022723"/>
    </source>
</evidence>
<dbReference type="InterPro" id="IPR018146">
    <property type="entry name" value="Glyoxalase_1_CS"/>
</dbReference>
<reference evidence="3" key="1">
    <citation type="submission" date="2023-03" db="EMBL/GenBank/DDBJ databases">
        <title>Actinorhabdospora filicis NBRC 111898.</title>
        <authorList>
            <person name="Ichikawa N."/>
            <person name="Sato H."/>
            <person name="Tonouchi N."/>
        </authorList>
    </citation>
    <scope>NUCLEOTIDE SEQUENCE</scope>
    <source>
        <strain evidence="3">NBRC 111898</strain>
    </source>
</reference>
<organism evidence="3 4">
    <name type="scientific">Actinorhabdospora filicis</name>
    <dbReference type="NCBI Taxonomy" id="1785913"/>
    <lineage>
        <taxon>Bacteria</taxon>
        <taxon>Bacillati</taxon>
        <taxon>Actinomycetota</taxon>
        <taxon>Actinomycetes</taxon>
        <taxon>Micromonosporales</taxon>
        <taxon>Micromonosporaceae</taxon>
        <taxon>Actinorhabdospora</taxon>
    </lineage>
</organism>
<evidence type="ECO:0000313" key="3">
    <source>
        <dbReference type="EMBL" id="GLZ79495.1"/>
    </source>
</evidence>
<comment type="caution">
    <text evidence="3">The sequence shown here is derived from an EMBL/GenBank/DDBJ whole genome shotgun (WGS) entry which is preliminary data.</text>
</comment>
<feature type="domain" description="VOC" evidence="2">
    <location>
        <begin position="4"/>
        <end position="128"/>
    </location>
</feature>
<sequence length="146" mass="15359">MSLKTSHVGINVTELSRSVAFYETVLGLTSGGERTHEGLRFAMLGRDGQLVVTLWQQSTGTFAADRPGLHHLAFEVPDREAVEAVAALVEDAGGAFVHDGVVRHGEHGHSGGIFFTDPDGTRLEVSTSDVGDAPVPVSGAPTCGFF</sequence>
<dbReference type="InterPro" id="IPR004360">
    <property type="entry name" value="Glyas_Fos-R_dOase_dom"/>
</dbReference>
<dbReference type="PANTHER" id="PTHR36113">
    <property type="entry name" value="LYASE, PUTATIVE-RELATED-RELATED"/>
    <property type="match status" value="1"/>
</dbReference>
<dbReference type="InterPro" id="IPR029068">
    <property type="entry name" value="Glyas_Bleomycin-R_OHBP_Dase"/>
</dbReference>
<dbReference type="PROSITE" id="PS00934">
    <property type="entry name" value="GLYOXALASE_I_1"/>
    <property type="match status" value="1"/>
</dbReference>
<keyword evidence="4" id="KW-1185">Reference proteome</keyword>
<dbReference type="PANTHER" id="PTHR36113:SF1">
    <property type="entry name" value="GLYOXALASE_BLEOMYCIN RESISTANCE PROTEIN_DIOXYGENASE"/>
    <property type="match status" value="1"/>
</dbReference>
<keyword evidence="3" id="KW-0456">Lyase</keyword>
<proteinExistence type="predicted"/>
<dbReference type="Proteomes" id="UP001165079">
    <property type="component" value="Unassembled WGS sequence"/>
</dbReference>
<dbReference type="InterPro" id="IPR051332">
    <property type="entry name" value="Fosfomycin_Res_Enzymes"/>
</dbReference>
<dbReference type="Gene3D" id="3.10.180.10">
    <property type="entry name" value="2,3-Dihydroxybiphenyl 1,2-Dioxygenase, domain 1"/>
    <property type="match status" value="1"/>
</dbReference>
<dbReference type="GO" id="GO:0046872">
    <property type="term" value="F:metal ion binding"/>
    <property type="evidence" value="ECO:0007669"/>
    <property type="project" value="UniProtKB-KW"/>
</dbReference>
<dbReference type="Pfam" id="PF00903">
    <property type="entry name" value="Glyoxalase"/>
    <property type="match status" value="1"/>
</dbReference>
<dbReference type="GO" id="GO:0004462">
    <property type="term" value="F:lactoylglutathione lyase activity"/>
    <property type="evidence" value="ECO:0007669"/>
    <property type="project" value="InterPro"/>
</dbReference>